<comment type="caution">
    <text evidence="1">The sequence shown here is derived from an EMBL/GenBank/DDBJ whole genome shotgun (WGS) entry which is preliminary data.</text>
</comment>
<evidence type="ECO:0000313" key="1">
    <source>
        <dbReference type="EMBL" id="GEL17264.1"/>
    </source>
</evidence>
<dbReference type="RefSeq" id="WP_037055284.1">
    <property type="nucleotide sequence ID" value="NZ_AUII01000001.1"/>
</dbReference>
<name>A0A511D152_9PSEU</name>
<gene>
    <name evidence="1" type="ORF">PA7_11010</name>
</gene>
<dbReference type="Proteomes" id="UP000321328">
    <property type="component" value="Unassembled WGS sequence"/>
</dbReference>
<dbReference type="AlphaFoldDB" id="A0A511D152"/>
<keyword evidence="2" id="KW-1185">Reference proteome</keyword>
<organism evidence="1 2">
    <name type="scientific">Pseudonocardia asaccharolytica DSM 44247 = NBRC 16224</name>
    <dbReference type="NCBI Taxonomy" id="1123024"/>
    <lineage>
        <taxon>Bacteria</taxon>
        <taxon>Bacillati</taxon>
        <taxon>Actinomycetota</taxon>
        <taxon>Actinomycetes</taxon>
        <taxon>Pseudonocardiales</taxon>
        <taxon>Pseudonocardiaceae</taxon>
        <taxon>Pseudonocardia</taxon>
    </lineage>
</organism>
<accession>A0A511D152</accession>
<evidence type="ECO:0000313" key="2">
    <source>
        <dbReference type="Proteomes" id="UP000321328"/>
    </source>
</evidence>
<sequence>MIVRLEADTVTGEDALALLDVEVLHARARAAARASDWDAQWRAMIDYAGRKGWLSAGGRTVQAHIEPVG</sequence>
<reference evidence="1 2" key="1">
    <citation type="submission" date="2019-07" db="EMBL/GenBank/DDBJ databases">
        <title>Whole genome shotgun sequence of Pseudonocardia asaccharolytica NBRC 16224.</title>
        <authorList>
            <person name="Hosoyama A."/>
            <person name="Uohara A."/>
            <person name="Ohji S."/>
            <person name="Ichikawa N."/>
        </authorList>
    </citation>
    <scope>NUCLEOTIDE SEQUENCE [LARGE SCALE GENOMIC DNA]</scope>
    <source>
        <strain evidence="1 2">NBRC 16224</strain>
    </source>
</reference>
<dbReference type="EMBL" id="BJVI01000007">
    <property type="protein sequence ID" value="GEL17264.1"/>
    <property type="molecule type" value="Genomic_DNA"/>
</dbReference>
<proteinExistence type="predicted"/>
<protein>
    <submittedName>
        <fullName evidence="1">Uncharacterized protein</fullName>
    </submittedName>
</protein>